<evidence type="ECO:0000256" key="9">
    <source>
        <dbReference type="ARBA" id="ARBA00022960"/>
    </source>
</evidence>
<keyword evidence="4" id="KW-0121">Carboxypeptidase</keyword>
<dbReference type="Gene3D" id="1.10.3810.10">
    <property type="entry name" value="Biosynthetic peptidoglycan transglycosylase-like"/>
    <property type="match status" value="1"/>
</dbReference>
<feature type="compositionally biased region" description="Gly residues" evidence="15">
    <location>
        <begin position="1"/>
        <end position="10"/>
    </location>
</feature>
<dbReference type="GO" id="GO:0008360">
    <property type="term" value="P:regulation of cell shape"/>
    <property type="evidence" value="ECO:0007669"/>
    <property type="project" value="UniProtKB-KW"/>
</dbReference>
<dbReference type="FunFam" id="1.10.3810.10:FF:000001">
    <property type="entry name" value="Penicillin-binding protein 1A"/>
    <property type="match status" value="1"/>
</dbReference>
<evidence type="ECO:0000259" key="17">
    <source>
        <dbReference type="Pfam" id="PF00912"/>
    </source>
</evidence>
<evidence type="ECO:0000313" key="19">
    <source>
        <dbReference type="Proteomes" id="UP000249299"/>
    </source>
</evidence>
<evidence type="ECO:0000256" key="11">
    <source>
        <dbReference type="ARBA" id="ARBA00023268"/>
    </source>
</evidence>
<dbReference type="SUPFAM" id="SSF53955">
    <property type="entry name" value="Lysozyme-like"/>
    <property type="match status" value="1"/>
</dbReference>
<dbReference type="GO" id="GO:0008658">
    <property type="term" value="F:penicillin binding"/>
    <property type="evidence" value="ECO:0007669"/>
    <property type="project" value="InterPro"/>
</dbReference>
<dbReference type="InterPro" id="IPR023346">
    <property type="entry name" value="Lysozyme-like_dom_sf"/>
</dbReference>
<gene>
    <name evidence="18" type="ORF">CH339_15490</name>
</gene>
<sequence length="755" mass="83062">MFGHRPGSGIGARKRNSIVSEPDNDPAKRPRKRFSARLLAADAFIDTTVWRIGDWLSRTFSGYARFMRRFRLRGPARGANELLSEVFTLGMAGAVVMLAFALPAFEETREDWRATADYSITILDRYGKEVGKRGMLLDDSVPLEELPDYLVKAALATEDRRFFDHFGIDVIGTFRALLENVRARTVVQGGSSITQQLAKNLFLSNERTLQRKIKEAFLAMWLEANLTKRDILKLYLDRAYMGGGAFGVGAASKFYFNKSVKDISLPEAAMLAGLFKAPTRYAPHIDLPAARARANEVLSNMVEAGFMTEGQVIGARRNPASVVDRSKQELPDYFLDFVFDEIKRIAPGPDHVLTVKSTLDVDLQKTADEAVESSLRQYGRPYGVKQAAMVVVEPDGALRAIVGGRDYDSSQFNRATDALRQPGSSFKPFVYMTAFMHGFSPKSVVRDGPITIGHWSPRNYGRSYSGPVTLTNALVRSINTIPVRLSLKIGRKNIIETAKRMGIRSELRNDASLPIGTSEVTAIDMAGAYAVIANGGRKATPYAIQTILNSSGDVVWERERDGPRREQVMPPDKVHELAEILTQVVERGTGRRARLEGILAGGKTGTTQAYRDAWFIGFTGNYVASVWFGNDDYTSTRRLTGGSLPAMTWNAFMKVAHANVKLKAMPGFGDNADEPGQDPALVASGGDGSGEGTLRNFSLPQKSREVLAEIERLMRENITRADSRQAVLKPMRVTGPGMTVVAGHEDGAAATRQTQ</sequence>
<dbReference type="Proteomes" id="UP000249299">
    <property type="component" value="Unassembled WGS sequence"/>
</dbReference>
<keyword evidence="5" id="KW-0645">Protease</keyword>
<comment type="caution">
    <text evidence="18">The sequence shown here is derived from an EMBL/GenBank/DDBJ whole genome shotgun (WGS) entry which is preliminary data.</text>
</comment>
<dbReference type="PANTHER" id="PTHR32282:SF33">
    <property type="entry name" value="PEPTIDOGLYCAN GLYCOSYLTRANSFERASE"/>
    <property type="match status" value="1"/>
</dbReference>
<protein>
    <submittedName>
        <fullName evidence="18">Penicillin-binding protein</fullName>
    </submittedName>
</protein>
<evidence type="ECO:0000256" key="6">
    <source>
        <dbReference type="ARBA" id="ARBA00022676"/>
    </source>
</evidence>
<dbReference type="Pfam" id="PF00912">
    <property type="entry name" value="Transgly"/>
    <property type="match status" value="1"/>
</dbReference>
<evidence type="ECO:0000256" key="15">
    <source>
        <dbReference type="SAM" id="MobiDB-lite"/>
    </source>
</evidence>
<dbReference type="OrthoDB" id="9766909at2"/>
<comment type="catalytic activity">
    <reaction evidence="13">
        <text>Preferential cleavage: (Ac)2-L-Lys-D-Ala-|-D-Ala. Also transpeptidation of peptidyl-alanyl moieties that are N-acyl substituents of D-alanine.</text>
        <dbReference type="EC" id="3.4.16.4"/>
    </reaction>
</comment>
<comment type="pathway">
    <text evidence="1">Cell wall biogenesis; peptidoglycan biosynthesis.</text>
</comment>
<evidence type="ECO:0000256" key="3">
    <source>
        <dbReference type="ARBA" id="ARBA00007739"/>
    </source>
</evidence>
<dbReference type="Pfam" id="PF00905">
    <property type="entry name" value="Transpeptidase"/>
    <property type="match status" value="1"/>
</dbReference>
<dbReference type="NCBIfam" id="TIGR02074">
    <property type="entry name" value="PBP_1a_fam"/>
    <property type="match status" value="1"/>
</dbReference>
<dbReference type="EMBL" id="NPEV01000036">
    <property type="protein sequence ID" value="RAI26109.1"/>
    <property type="molecule type" value="Genomic_DNA"/>
</dbReference>
<feature type="region of interest" description="Disordered" evidence="15">
    <location>
        <begin position="669"/>
        <end position="696"/>
    </location>
</feature>
<keyword evidence="10" id="KW-0573">Peptidoglycan synthesis</keyword>
<reference evidence="18 19" key="1">
    <citation type="submission" date="2017-07" db="EMBL/GenBank/DDBJ databases">
        <title>Draft Genome Sequences of Select Purple Nonsulfur Bacteria.</title>
        <authorList>
            <person name="Lasarre B."/>
            <person name="Mckinlay J.B."/>
        </authorList>
    </citation>
    <scope>NUCLEOTIDE SEQUENCE [LARGE SCALE GENOMIC DNA]</scope>
    <source>
        <strain evidence="18 19">DSM 11290</strain>
    </source>
</reference>
<evidence type="ECO:0000256" key="10">
    <source>
        <dbReference type="ARBA" id="ARBA00022984"/>
    </source>
</evidence>
<keyword evidence="7" id="KW-0808">Transferase</keyword>
<dbReference type="AlphaFoldDB" id="A0A327JII6"/>
<feature type="region of interest" description="Disordered" evidence="15">
    <location>
        <begin position="1"/>
        <end position="30"/>
    </location>
</feature>
<dbReference type="Gene3D" id="3.40.710.10">
    <property type="entry name" value="DD-peptidase/beta-lactamase superfamily"/>
    <property type="match status" value="1"/>
</dbReference>
<dbReference type="SUPFAM" id="SSF56601">
    <property type="entry name" value="beta-lactamase/transpeptidase-like"/>
    <property type="match status" value="1"/>
</dbReference>
<comment type="catalytic activity">
    <reaction evidence="14">
        <text>[GlcNAc-(1-&gt;4)-Mur2Ac(oyl-L-Ala-gamma-D-Glu-L-Lys-D-Ala-D-Ala)](n)-di-trans,octa-cis-undecaprenyl diphosphate + beta-D-GlcNAc-(1-&gt;4)-Mur2Ac(oyl-L-Ala-gamma-D-Glu-L-Lys-D-Ala-D-Ala)-di-trans,octa-cis-undecaprenyl diphosphate = [GlcNAc-(1-&gt;4)-Mur2Ac(oyl-L-Ala-gamma-D-Glu-L-Lys-D-Ala-D-Ala)](n+1)-di-trans,octa-cis-undecaprenyl diphosphate + di-trans,octa-cis-undecaprenyl diphosphate + H(+)</text>
        <dbReference type="Rhea" id="RHEA:23708"/>
        <dbReference type="Rhea" id="RHEA-COMP:9602"/>
        <dbReference type="Rhea" id="RHEA-COMP:9603"/>
        <dbReference type="ChEBI" id="CHEBI:15378"/>
        <dbReference type="ChEBI" id="CHEBI:58405"/>
        <dbReference type="ChEBI" id="CHEBI:60033"/>
        <dbReference type="ChEBI" id="CHEBI:78435"/>
        <dbReference type="EC" id="2.4.99.28"/>
    </reaction>
</comment>
<evidence type="ECO:0000256" key="13">
    <source>
        <dbReference type="ARBA" id="ARBA00034000"/>
    </source>
</evidence>
<evidence type="ECO:0000256" key="14">
    <source>
        <dbReference type="ARBA" id="ARBA00049902"/>
    </source>
</evidence>
<dbReference type="InterPro" id="IPR012338">
    <property type="entry name" value="Beta-lactam/transpept-like"/>
</dbReference>
<dbReference type="InterPro" id="IPR050396">
    <property type="entry name" value="Glycosyltr_51/Transpeptidase"/>
</dbReference>
<dbReference type="InterPro" id="IPR036950">
    <property type="entry name" value="PBP_transglycosylase"/>
</dbReference>
<keyword evidence="6" id="KW-0328">Glycosyltransferase</keyword>
<evidence type="ECO:0000256" key="1">
    <source>
        <dbReference type="ARBA" id="ARBA00004752"/>
    </source>
</evidence>
<keyword evidence="12" id="KW-0961">Cell wall biogenesis/degradation</keyword>
<dbReference type="GO" id="GO:0006508">
    <property type="term" value="P:proteolysis"/>
    <property type="evidence" value="ECO:0007669"/>
    <property type="project" value="UniProtKB-KW"/>
</dbReference>
<evidence type="ECO:0000256" key="12">
    <source>
        <dbReference type="ARBA" id="ARBA00023316"/>
    </source>
</evidence>
<organism evidence="18 19">
    <name type="scientific">Rhodobium orientis</name>
    <dbReference type="NCBI Taxonomy" id="34017"/>
    <lineage>
        <taxon>Bacteria</taxon>
        <taxon>Pseudomonadati</taxon>
        <taxon>Pseudomonadota</taxon>
        <taxon>Alphaproteobacteria</taxon>
        <taxon>Hyphomicrobiales</taxon>
        <taxon>Rhodobiaceae</taxon>
        <taxon>Rhodobium</taxon>
    </lineage>
</organism>
<dbReference type="InterPro" id="IPR001264">
    <property type="entry name" value="Glyco_trans_51"/>
</dbReference>
<keyword evidence="8" id="KW-0378">Hydrolase</keyword>
<dbReference type="GO" id="GO:0030288">
    <property type="term" value="C:outer membrane-bounded periplasmic space"/>
    <property type="evidence" value="ECO:0007669"/>
    <property type="project" value="TreeGrafter"/>
</dbReference>
<evidence type="ECO:0000313" key="18">
    <source>
        <dbReference type="EMBL" id="RAI26109.1"/>
    </source>
</evidence>
<accession>A0A327JII6</accession>
<evidence type="ECO:0000256" key="7">
    <source>
        <dbReference type="ARBA" id="ARBA00022679"/>
    </source>
</evidence>
<evidence type="ECO:0000256" key="5">
    <source>
        <dbReference type="ARBA" id="ARBA00022670"/>
    </source>
</evidence>
<keyword evidence="11" id="KW-0511">Multifunctional enzyme</keyword>
<keyword evidence="9" id="KW-0133">Cell shape</keyword>
<evidence type="ECO:0000259" key="16">
    <source>
        <dbReference type="Pfam" id="PF00905"/>
    </source>
</evidence>
<dbReference type="PANTHER" id="PTHR32282">
    <property type="entry name" value="BINDING PROTEIN TRANSPEPTIDASE, PUTATIVE-RELATED"/>
    <property type="match status" value="1"/>
</dbReference>
<evidence type="ECO:0000256" key="4">
    <source>
        <dbReference type="ARBA" id="ARBA00022645"/>
    </source>
</evidence>
<dbReference type="UniPathway" id="UPA00219"/>
<comment type="similarity">
    <text evidence="2">In the C-terminal section; belongs to the transpeptidase family.</text>
</comment>
<proteinExistence type="inferred from homology"/>
<dbReference type="InterPro" id="IPR001460">
    <property type="entry name" value="PCN-bd_Tpept"/>
</dbReference>
<name>A0A327JII6_9HYPH</name>
<feature type="domain" description="Penicillin-binding protein transpeptidase" evidence="16">
    <location>
        <begin position="388"/>
        <end position="619"/>
    </location>
</feature>
<comment type="similarity">
    <text evidence="3">In the N-terminal section; belongs to the glycosyltransferase 51 family.</text>
</comment>
<evidence type="ECO:0000256" key="8">
    <source>
        <dbReference type="ARBA" id="ARBA00022801"/>
    </source>
</evidence>
<dbReference type="GO" id="GO:0071555">
    <property type="term" value="P:cell wall organization"/>
    <property type="evidence" value="ECO:0007669"/>
    <property type="project" value="UniProtKB-KW"/>
</dbReference>
<keyword evidence="19" id="KW-1185">Reference proteome</keyword>
<evidence type="ECO:0000256" key="2">
    <source>
        <dbReference type="ARBA" id="ARBA00007090"/>
    </source>
</evidence>
<dbReference type="GO" id="GO:0009252">
    <property type="term" value="P:peptidoglycan biosynthetic process"/>
    <property type="evidence" value="ECO:0007669"/>
    <property type="project" value="UniProtKB-UniPathway"/>
</dbReference>
<dbReference type="GO" id="GO:0008955">
    <property type="term" value="F:peptidoglycan glycosyltransferase activity"/>
    <property type="evidence" value="ECO:0007669"/>
    <property type="project" value="UniProtKB-EC"/>
</dbReference>
<dbReference type="GO" id="GO:0009002">
    <property type="term" value="F:serine-type D-Ala-D-Ala carboxypeptidase activity"/>
    <property type="evidence" value="ECO:0007669"/>
    <property type="project" value="UniProtKB-EC"/>
</dbReference>
<feature type="domain" description="Glycosyl transferase family 51" evidence="17">
    <location>
        <begin position="139"/>
        <end position="301"/>
    </location>
</feature>